<accession>A0A166QJP0</accession>
<feature type="transmembrane region" description="Helical" evidence="2">
    <location>
        <begin position="34"/>
        <end position="51"/>
    </location>
</feature>
<dbReference type="NCBIfam" id="NF005163">
    <property type="entry name" value="PRK06638.1-3"/>
    <property type="match status" value="1"/>
</dbReference>
<keyword evidence="2" id="KW-0874">Quinone</keyword>
<dbReference type="GO" id="GO:0009535">
    <property type="term" value="C:chloroplast thylakoid membrane"/>
    <property type="evidence" value="ECO:0007669"/>
    <property type="project" value="UniProtKB-SubCell"/>
</dbReference>
<feature type="transmembrane region" description="Helical" evidence="2">
    <location>
        <begin position="160"/>
        <end position="182"/>
    </location>
</feature>
<geneLocation type="chloroplast" evidence="3"/>
<comment type="function">
    <text evidence="2">NDH shuttles electrons from NAD(P)H:plastoquinone, via FMN and iron-sulfur (Fe-S) centers, to quinones in the photosynthetic chain and possibly in a chloroplast respiratory chain. The immediate electron acceptor for the enzyme in this species is believed to be plastoquinone. Couples the redox reaction to proton translocation, and thus conserves the redox energy in a proton gradient.</text>
</comment>
<keyword evidence="2" id="KW-0472">Membrane</keyword>
<keyword evidence="2 3" id="KW-0150">Chloroplast</keyword>
<proteinExistence type="inferred from homology"/>
<comment type="subunit">
    <text evidence="2">NDH is composed of at least 16 different subunits, 5 of which are encoded in the nucleus.</text>
</comment>
<keyword evidence="2 3" id="KW-0934">Plastid</keyword>
<dbReference type="PANTHER" id="PTHR33269">
    <property type="entry name" value="NADH-UBIQUINONE OXIDOREDUCTASE CHAIN 6"/>
    <property type="match status" value="1"/>
</dbReference>
<comment type="catalytic activity">
    <reaction evidence="2">
        <text>a plastoquinone + NADPH + (n+1) H(+)(in) = a plastoquinol + NADP(+) + n H(+)(out)</text>
        <dbReference type="Rhea" id="RHEA:42612"/>
        <dbReference type="Rhea" id="RHEA-COMP:9561"/>
        <dbReference type="Rhea" id="RHEA-COMP:9562"/>
        <dbReference type="ChEBI" id="CHEBI:15378"/>
        <dbReference type="ChEBI" id="CHEBI:17757"/>
        <dbReference type="ChEBI" id="CHEBI:57783"/>
        <dbReference type="ChEBI" id="CHEBI:58349"/>
        <dbReference type="ChEBI" id="CHEBI:62192"/>
    </reaction>
</comment>
<evidence type="ECO:0000313" key="3">
    <source>
        <dbReference type="EMBL" id="ANA56944.1"/>
    </source>
</evidence>
<keyword evidence="2" id="KW-0521">NADP</keyword>
<dbReference type="RefSeq" id="YP_009252810.1">
    <property type="nucleotide sequence ID" value="NC_030169.1"/>
</dbReference>
<keyword evidence="2" id="KW-0812">Transmembrane</keyword>
<dbReference type="GO" id="GO:0008137">
    <property type="term" value="F:NADH dehydrogenase (ubiquinone) activity"/>
    <property type="evidence" value="ECO:0007669"/>
    <property type="project" value="UniProtKB-UniRule"/>
</dbReference>
<evidence type="ECO:0000256" key="2">
    <source>
        <dbReference type="RuleBase" id="RU004431"/>
    </source>
</evidence>
<organism evidence="3">
    <name type="scientific">Cymbomonas tetramitiformis</name>
    <dbReference type="NCBI Taxonomy" id="36881"/>
    <lineage>
        <taxon>Eukaryota</taxon>
        <taxon>Viridiplantae</taxon>
        <taxon>Chlorophyta</taxon>
        <taxon>Pyramimonadophyceae</taxon>
        <taxon>Pyramimonadales</taxon>
        <taxon>Pyramimonadaceae</taxon>
        <taxon>Cymbomonas</taxon>
    </lineage>
</organism>
<comment type="catalytic activity">
    <reaction evidence="2">
        <text>a plastoquinone + NADH + (n+1) H(+)(in) = a plastoquinol + NAD(+) + n H(+)(out)</text>
        <dbReference type="Rhea" id="RHEA:42608"/>
        <dbReference type="Rhea" id="RHEA-COMP:9561"/>
        <dbReference type="Rhea" id="RHEA-COMP:9562"/>
        <dbReference type="ChEBI" id="CHEBI:15378"/>
        <dbReference type="ChEBI" id="CHEBI:17757"/>
        <dbReference type="ChEBI" id="CHEBI:57540"/>
        <dbReference type="ChEBI" id="CHEBI:57945"/>
        <dbReference type="ChEBI" id="CHEBI:62192"/>
    </reaction>
</comment>
<dbReference type="EMBL" id="KX013545">
    <property type="protein sequence ID" value="ANA56944.1"/>
    <property type="molecule type" value="Genomic_DNA"/>
</dbReference>
<feature type="transmembrane region" description="Helical" evidence="2">
    <location>
        <begin position="57"/>
        <end position="79"/>
    </location>
</feature>
<reference evidence="3" key="1">
    <citation type="journal article" date="2016" name="Genome Announc.">
        <title>Complete Chloroplast Genome Sequence of Phagomixotrophic Green Alga Cymbomonas tetramitiformis.</title>
        <authorList>
            <person name="Satjarak A."/>
            <person name="Paasch A.E."/>
            <person name="Graham L.E."/>
            <person name="Kim E."/>
        </authorList>
    </citation>
    <scope>NUCLEOTIDE SEQUENCE</scope>
    <source>
        <strain evidence="3">PLY262</strain>
    </source>
</reference>
<keyword evidence="2" id="KW-0618">Plastoquinone</keyword>
<gene>
    <name evidence="3" type="primary">ndhG</name>
</gene>
<comment type="similarity">
    <text evidence="1 2">Belongs to the complex I subunit 6 family.</text>
</comment>
<protein>
    <recommendedName>
        <fullName evidence="2">NAD(P)H-quinone oxidoreductase subunit 6, chloroplastic</fullName>
        <ecNumber evidence="2">7.1.1.-</ecNumber>
    </recommendedName>
</protein>
<keyword evidence="2" id="KW-1133">Transmembrane helix</keyword>
<feature type="transmembrane region" description="Helical" evidence="2">
    <location>
        <begin position="115"/>
        <end position="140"/>
    </location>
</feature>
<sequence>MTEFIQTGSFVLLEAICVIGSLGIILLPNLIYSAFLLGAVLLAVAGIYLLLNADFLAAAQILIYVGAINILILFAIMLVNNSSELSIENKQSLKTNNLISYEPKKINNGFLWEDLVKLFLCTNLFIVLANIITSTPWLTPPFVPNTQSVVTIGRHVFSDFLLPFELMSILLLIALIGAVILAKREADYDFN</sequence>
<dbReference type="AlphaFoldDB" id="A0A166QJP0"/>
<comment type="subcellular location">
    <subcellularLocation>
        <location evidence="2">Plastid</location>
        <location evidence="2">Chloroplast thylakoid membrane</location>
    </subcellularLocation>
</comment>
<feature type="transmembrane region" description="Helical" evidence="2">
    <location>
        <begin position="6"/>
        <end position="27"/>
    </location>
</feature>
<evidence type="ECO:0000256" key="1">
    <source>
        <dbReference type="ARBA" id="ARBA00005698"/>
    </source>
</evidence>
<dbReference type="Gene3D" id="1.20.120.1200">
    <property type="entry name" value="NADH-ubiquinone/plastoquinone oxidoreductase chain 6, subunit NuoJ"/>
    <property type="match status" value="1"/>
</dbReference>
<dbReference type="GeneID" id="27908668"/>
<dbReference type="InterPro" id="IPR001457">
    <property type="entry name" value="NADH_UbQ/plastoQ_OxRdtase_su6"/>
</dbReference>
<dbReference type="EC" id="7.1.1.-" evidence="2"/>
<keyword evidence="2" id="KW-0520">NAD</keyword>
<dbReference type="GO" id="GO:0048038">
    <property type="term" value="F:quinone binding"/>
    <property type="evidence" value="ECO:0007669"/>
    <property type="project" value="UniProtKB-KW"/>
</dbReference>
<keyword evidence="2" id="KW-0793">Thylakoid</keyword>
<dbReference type="InterPro" id="IPR042106">
    <property type="entry name" value="Nuo/plastoQ_OxRdtase_6_NuoJ"/>
</dbReference>
<dbReference type="Pfam" id="PF00499">
    <property type="entry name" value="Oxidored_q3"/>
    <property type="match status" value="1"/>
</dbReference>
<name>A0A166QJP0_9CHLO</name>
<dbReference type="PANTHER" id="PTHR33269:SF17">
    <property type="entry name" value="NADH-UBIQUINONE OXIDOREDUCTASE CHAIN 6"/>
    <property type="match status" value="1"/>
</dbReference>